<feature type="compositionally biased region" description="Low complexity" evidence="2">
    <location>
        <begin position="38"/>
        <end position="57"/>
    </location>
</feature>
<feature type="region of interest" description="Disordered" evidence="2">
    <location>
        <begin position="524"/>
        <end position="809"/>
    </location>
</feature>
<feature type="compositionally biased region" description="Polar residues" evidence="2">
    <location>
        <begin position="774"/>
        <end position="788"/>
    </location>
</feature>
<feature type="compositionally biased region" description="Polar residues" evidence="2">
    <location>
        <begin position="82"/>
        <end position="91"/>
    </location>
</feature>
<accession>A0A8J8W5C7</accession>
<proteinExistence type="predicted"/>
<sequence>MSDRKIGKPVSKAPGKPGTLPAYESPRSAPTPSDTARSTKTPAAQPAAASTSRPTAAYVRGNAFSEMRARGIDTSKLPRKSSAISDPSSPNYKIPRIGSSLDYDRELAIPMPKPPQRRYNTSGKSGPSPSPAPFSHFRKGSLPEAVVPKKQVDNIYATVGKKRSRLQTLKSKLSFKDLHKEATSRDQVVPPLPSGLSSQKHDASKVSIPGSPAAPATCESPRIQDSTASSRVSTPPSVPSAKVDLSNDNEKFVVGPIARLRPKASTSPSSPGVSTPEGLPPKSKASVSGSSATGDTPPTLGDRSDGSSKFKYLPRLWPDNSMLSTPSPAPRAIHPAHRLLGAGLTPSPLSKTVSQGDESPGEIEPLLLESTGTLETGDLSPYAAEFAKIVRAIQGQTDIKINKLSVTVSELSKWVHGQLDARAADIEDIKRTNAELLSRMSAVQEGLRKSRLSAELDLAKTTQRVKHLEERFAIADREDIEPLKKTAKGLNEKINEMSDRCRESTVKLSRLVDTYGKKLTKIEKERSKFSSPPVKFGSFSSERSELSSGSVSSSLTRLSPLPRSITGFLPRQSGTRNGSQTTKTGSIFPRSLSFKSKGVSSPAGASAPSSFSQPQDRACSASEPKKRHPLSFGKRDTDSSGSTHSTGKYSWLPRLSREEQRGSDERVYTSSVPLPPENSGSFDEEHRIWERGTTPASESQALGVDLRTETSTEPSTPVPASEANSSPNLPDLPCLSVDQARSNSGSYAPERALPRIPDLPHEESSSHRWLPVKSATSNAQRQILSSARSVEDMHRRRSQKAHERSVSGK</sequence>
<feature type="compositionally biased region" description="Basic and acidic residues" evidence="2">
    <location>
        <begin position="655"/>
        <end position="667"/>
    </location>
</feature>
<dbReference type="AlphaFoldDB" id="A0A8J8W5C7"/>
<evidence type="ECO:0000256" key="1">
    <source>
        <dbReference type="SAM" id="Coils"/>
    </source>
</evidence>
<feature type="region of interest" description="Disordered" evidence="2">
    <location>
        <begin position="178"/>
        <end position="312"/>
    </location>
</feature>
<evidence type="ECO:0000313" key="4">
    <source>
        <dbReference type="Proteomes" id="UP000631181"/>
    </source>
</evidence>
<organism evidence="3 4">
    <name type="scientific">Penicillium ucsense</name>
    <dbReference type="NCBI Taxonomy" id="2839758"/>
    <lineage>
        <taxon>Eukaryota</taxon>
        <taxon>Fungi</taxon>
        <taxon>Dikarya</taxon>
        <taxon>Ascomycota</taxon>
        <taxon>Pezizomycotina</taxon>
        <taxon>Eurotiomycetes</taxon>
        <taxon>Eurotiomycetidae</taxon>
        <taxon>Eurotiales</taxon>
        <taxon>Aspergillaceae</taxon>
        <taxon>Penicillium</taxon>
    </lineage>
</organism>
<name>A0A8J8W5C7_9EURO</name>
<feature type="compositionally biased region" description="Low complexity" evidence="2">
    <location>
        <begin position="536"/>
        <end position="564"/>
    </location>
</feature>
<feature type="compositionally biased region" description="Low complexity" evidence="2">
    <location>
        <begin position="265"/>
        <end position="276"/>
    </location>
</feature>
<evidence type="ECO:0000313" key="3">
    <source>
        <dbReference type="EMBL" id="KAF7716130.1"/>
    </source>
</evidence>
<dbReference type="OrthoDB" id="4339014at2759"/>
<feature type="compositionally biased region" description="Polar residues" evidence="2">
    <location>
        <begin position="572"/>
        <end position="585"/>
    </location>
</feature>
<feature type="compositionally biased region" description="Low complexity" evidence="2">
    <location>
        <begin position="709"/>
        <end position="722"/>
    </location>
</feature>
<reference evidence="3" key="1">
    <citation type="journal article" date="2020" name="Front. Microbiol.">
        <title>Gene regulatory networks of Penicillium echinulatum 2HH and Penicillium oxalicum 114-2 inferred by a computational biology approach.</title>
        <authorList>
            <person name="Lenz A.R."/>
            <person name="Galan-Vasquez E."/>
            <person name="Balbinot E."/>
            <person name="De Abreu F.P."/>
            <person name="De Oliveira N.S."/>
            <person name="Da Rosa L.O."/>
            <person name="De Avila E Silva S."/>
            <person name="Camassola M."/>
            <person name="Dillon A.J.P."/>
            <person name="Perez-Rueda E."/>
        </authorList>
    </citation>
    <scope>NUCLEOTIDE SEQUENCE</scope>
    <source>
        <strain evidence="3">S1M29</strain>
    </source>
</reference>
<protein>
    <submittedName>
        <fullName evidence="3">Uncharacterized protein</fullName>
    </submittedName>
</protein>
<feature type="compositionally biased region" description="Low complexity" evidence="2">
    <location>
        <begin position="595"/>
        <end position="612"/>
    </location>
</feature>
<feature type="coiled-coil region" evidence="1">
    <location>
        <begin position="451"/>
        <end position="478"/>
    </location>
</feature>
<dbReference type="Proteomes" id="UP000631181">
    <property type="component" value="Unassembled WGS sequence"/>
</dbReference>
<feature type="compositionally biased region" description="Basic and acidic residues" evidence="2">
    <location>
        <begin position="789"/>
        <end position="809"/>
    </location>
</feature>
<comment type="caution">
    <text evidence="3">The sequence shown here is derived from an EMBL/GenBank/DDBJ whole genome shotgun (WGS) entry which is preliminary data.</text>
</comment>
<dbReference type="EMBL" id="WIWV01000045">
    <property type="protein sequence ID" value="KAF7716130.1"/>
    <property type="molecule type" value="Genomic_DNA"/>
</dbReference>
<gene>
    <name evidence="3" type="ORF">PECM_005942</name>
</gene>
<feature type="compositionally biased region" description="Polar residues" evidence="2">
    <location>
        <begin position="285"/>
        <end position="296"/>
    </location>
</feature>
<feature type="region of interest" description="Disordered" evidence="2">
    <location>
        <begin position="1"/>
        <end position="146"/>
    </location>
</feature>
<keyword evidence="4" id="KW-1185">Reference proteome</keyword>
<feature type="compositionally biased region" description="Low complexity" evidence="2">
    <location>
        <begin position="226"/>
        <end position="241"/>
    </location>
</feature>
<keyword evidence="1" id="KW-0175">Coiled coil</keyword>
<evidence type="ECO:0000256" key="2">
    <source>
        <dbReference type="SAM" id="MobiDB-lite"/>
    </source>
</evidence>